<name>A0A9P4XEE8_9HYPO</name>
<comment type="caution">
    <text evidence="2">The sequence shown here is derived from an EMBL/GenBank/DDBJ whole genome shotgun (WGS) entry which is preliminary data.</text>
</comment>
<proteinExistence type="predicted"/>
<dbReference type="EMBL" id="QLNT01000011">
    <property type="protein sequence ID" value="KAF3070081.1"/>
    <property type="molecule type" value="Genomic_DNA"/>
</dbReference>
<feature type="region of interest" description="Disordered" evidence="1">
    <location>
        <begin position="50"/>
        <end position="73"/>
    </location>
</feature>
<dbReference type="Proteomes" id="UP000801864">
    <property type="component" value="Unassembled WGS sequence"/>
</dbReference>
<dbReference type="AlphaFoldDB" id="A0A9P4XEE8"/>
<protein>
    <submittedName>
        <fullName evidence="2">Uncharacterized protein</fullName>
    </submittedName>
</protein>
<evidence type="ECO:0000313" key="3">
    <source>
        <dbReference type="Proteomes" id="UP000801864"/>
    </source>
</evidence>
<gene>
    <name evidence="2" type="ORF">CFAM422_006887</name>
</gene>
<sequence length="73" mass="7915">MWEMKKNGLGKAFQAVTRLAGLCVVANVTENMARLGRRVESDASISKADGMMGPKFNERRRRAGTTGAIFGPT</sequence>
<evidence type="ECO:0000256" key="1">
    <source>
        <dbReference type="SAM" id="MobiDB-lite"/>
    </source>
</evidence>
<organism evidence="2 3">
    <name type="scientific">Trichoderma lentiforme</name>
    <dbReference type="NCBI Taxonomy" id="1567552"/>
    <lineage>
        <taxon>Eukaryota</taxon>
        <taxon>Fungi</taxon>
        <taxon>Dikarya</taxon>
        <taxon>Ascomycota</taxon>
        <taxon>Pezizomycotina</taxon>
        <taxon>Sordariomycetes</taxon>
        <taxon>Hypocreomycetidae</taxon>
        <taxon>Hypocreales</taxon>
        <taxon>Hypocreaceae</taxon>
        <taxon>Trichoderma</taxon>
    </lineage>
</organism>
<evidence type="ECO:0000313" key="2">
    <source>
        <dbReference type="EMBL" id="KAF3070081.1"/>
    </source>
</evidence>
<accession>A0A9P4XEE8</accession>
<keyword evidence="3" id="KW-1185">Reference proteome</keyword>
<reference evidence="2 3" key="1">
    <citation type="submission" date="2018-06" db="EMBL/GenBank/DDBJ databases">
        <title>Genome analysis of cellulolytic fungus Trichoderma lentiforme CFAM-422.</title>
        <authorList>
            <person name="Steindorff A.S."/>
            <person name="Formighieri E.F."/>
            <person name="Midorikawa G.E.O."/>
            <person name="Tamietti M.S."/>
            <person name="Ramos E.Z."/>
            <person name="Silva A.S."/>
            <person name="Bon E.P.S."/>
            <person name="Mendes T.D."/>
            <person name="Damaso M.C.T."/>
            <person name="Favaro L.C.L."/>
        </authorList>
    </citation>
    <scope>NUCLEOTIDE SEQUENCE [LARGE SCALE GENOMIC DNA]</scope>
    <source>
        <strain evidence="2 3">CFAM-422</strain>
    </source>
</reference>